<name>L0DCD5_SINAD</name>
<evidence type="ECO:0000313" key="3">
    <source>
        <dbReference type="Proteomes" id="UP000010798"/>
    </source>
</evidence>
<dbReference type="eggNOG" id="ENOG5033064">
    <property type="taxonomic scope" value="Bacteria"/>
</dbReference>
<feature type="domain" description="Helix-turn-helix" evidence="1">
    <location>
        <begin position="48"/>
        <end position="98"/>
    </location>
</feature>
<protein>
    <recommendedName>
        <fullName evidence="1">Helix-turn-helix domain-containing protein</fullName>
    </recommendedName>
</protein>
<sequence length="114" mass="12838">MHLDLPPDLVTFLTGLQTTMNDLKTEVSAIHSHLQAIPAAPVPARQSYSVDEIATLLNKRPYTVREWCRHGQINATKRAERRGGTALWSISADELARYNNEGLLPIHPDRNNRN</sequence>
<dbReference type="InterPro" id="IPR041657">
    <property type="entry name" value="HTH_17"/>
</dbReference>
<dbReference type="Proteomes" id="UP000010798">
    <property type="component" value="Chromosome"/>
</dbReference>
<reference evidence="2 3" key="1">
    <citation type="submission" date="2012-02" db="EMBL/GenBank/DDBJ databases">
        <title>Complete sequence of chromosome of Singulisphaera acidiphila DSM 18658.</title>
        <authorList>
            <consortium name="US DOE Joint Genome Institute (JGI-PGF)"/>
            <person name="Lucas S."/>
            <person name="Copeland A."/>
            <person name="Lapidus A."/>
            <person name="Glavina del Rio T."/>
            <person name="Dalin E."/>
            <person name="Tice H."/>
            <person name="Bruce D."/>
            <person name="Goodwin L."/>
            <person name="Pitluck S."/>
            <person name="Peters L."/>
            <person name="Ovchinnikova G."/>
            <person name="Chertkov O."/>
            <person name="Kyrpides N."/>
            <person name="Mavromatis K."/>
            <person name="Ivanova N."/>
            <person name="Brettin T."/>
            <person name="Detter J.C."/>
            <person name="Han C."/>
            <person name="Larimer F."/>
            <person name="Land M."/>
            <person name="Hauser L."/>
            <person name="Markowitz V."/>
            <person name="Cheng J.-F."/>
            <person name="Hugenholtz P."/>
            <person name="Woyke T."/>
            <person name="Wu D."/>
            <person name="Tindall B."/>
            <person name="Pomrenke H."/>
            <person name="Brambilla E."/>
            <person name="Klenk H.-P."/>
            <person name="Eisen J.A."/>
        </authorList>
    </citation>
    <scope>NUCLEOTIDE SEQUENCE [LARGE SCALE GENOMIC DNA]</scope>
    <source>
        <strain evidence="3">ATCC BAA-1392 / DSM 18658 / VKM B-2454 / MOB10</strain>
    </source>
</reference>
<keyword evidence="3" id="KW-1185">Reference proteome</keyword>
<evidence type="ECO:0000313" key="2">
    <source>
        <dbReference type="EMBL" id="AGA26530.1"/>
    </source>
</evidence>
<organism evidence="2 3">
    <name type="scientific">Singulisphaera acidiphila (strain ATCC BAA-1392 / DSM 18658 / VKM B-2454 / MOB10)</name>
    <dbReference type="NCBI Taxonomy" id="886293"/>
    <lineage>
        <taxon>Bacteria</taxon>
        <taxon>Pseudomonadati</taxon>
        <taxon>Planctomycetota</taxon>
        <taxon>Planctomycetia</taxon>
        <taxon>Isosphaerales</taxon>
        <taxon>Isosphaeraceae</taxon>
        <taxon>Singulisphaera</taxon>
    </lineage>
</organism>
<proteinExistence type="predicted"/>
<dbReference type="Pfam" id="PF12728">
    <property type="entry name" value="HTH_17"/>
    <property type="match status" value="1"/>
</dbReference>
<evidence type="ECO:0000259" key="1">
    <source>
        <dbReference type="Pfam" id="PF12728"/>
    </source>
</evidence>
<dbReference type="EMBL" id="CP003364">
    <property type="protein sequence ID" value="AGA26530.1"/>
    <property type="molecule type" value="Genomic_DNA"/>
</dbReference>
<dbReference type="RefSeq" id="WP_015245686.1">
    <property type="nucleotide sequence ID" value="NC_019892.1"/>
</dbReference>
<dbReference type="OrthoDB" id="7729387at2"/>
<accession>L0DCD5</accession>
<gene>
    <name evidence="2" type="ordered locus">Sinac_2210</name>
</gene>
<dbReference type="KEGG" id="saci:Sinac_2210"/>
<dbReference type="HOGENOM" id="CLU_2119480_0_0_0"/>
<dbReference type="AlphaFoldDB" id="L0DCD5"/>